<dbReference type="Proteomes" id="UP000066284">
    <property type="component" value="Chromosome 1"/>
</dbReference>
<dbReference type="RefSeq" id="WP_062485873.1">
    <property type="nucleotide sequence ID" value="NZ_LN885086.1"/>
</dbReference>
<dbReference type="GO" id="GO:0003677">
    <property type="term" value="F:DNA binding"/>
    <property type="evidence" value="ECO:0007669"/>
    <property type="project" value="InterPro"/>
</dbReference>
<evidence type="ECO:0000313" key="4">
    <source>
        <dbReference type="Proteomes" id="UP000066284"/>
    </source>
</evidence>
<reference evidence="4" key="1">
    <citation type="submission" date="2015-09" db="EMBL/GenBank/DDBJ databases">
        <authorList>
            <person name="Daims H."/>
        </authorList>
    </citation>
    <scope>NUCLEOTIDE SEQUENCE [LARGE SCALE GENOMIC DNA]</scope>
</reference>
<evidence type="ECO:0000259" key="2">
    <source>
        <dbReference type="SMART" id="SM00278"/>
    </source>
</evidence>
<dbReference type="EMBL" id="LN885086">
    <property type="protein sequence ID" value="CUQ67466.1"/>
    <property type="molecule type" value="Genomic_DNA"/>
</dbReference>
<dbReference type="GO" id="GO:0006281">
    <property type="term" value="P:DNA repair"/>
    <property type="evidence" value="ECO:0007669"/>
    <property type="project" value="InterPro"/>
</dbReference>
<dbReference type="Pfam" id="PF12836">
    <property type="entry name" value="HHH_3"/>
    <property type="match status" value="1"/>
</dbReference>
<feature type="domain" description="Helix-hairpin-helix DNA-binding motif class 1" evidence="2">
    <location>
        <begin position="103"/>
        <end position="122"/>
    </location>
</feature>
<dbReference type="InterPro" id="IPR003583">
    <property type="entry name" value="Hlx-hairpin-Hlx_DNA-bd_motif"/>
</dbReference>
<organism evidence="3 4">
    <name type="scientific">Candidatus Nitrospira inopinata</name>
    <dbReference type="NCBI Taxonomy" id="1715989"/>
    <lineage>
        <taxon>Bacteria</taxon>
        <taxon>Pseudomonadati</taxon>
        <taxon>Nitrospirota</taxon>
        <taxon>Nitrospiria</taxon>
        <taxon>Nitrospirales</taxon>
        <taxon>Nitrospiraceae</taxon>
        <taxon>Nitrospira</taxon>
    </lineage>
</organism>
<proteinExistence type="predicted"/>
<feature type="region of interest" description="Disordered" evidence="1">
    <location>
        <begin position="61"/>
        <end position="81"/>
    </location>
</feature>
<protein>
    <recommendedName>
        <fullName evidence="2">Helix-hairpin-helix DNA-binding motif class 1 domain-containing protein</fullName>
    </recommendedName>
</protein>
<gene>
    <name evidence="3" type="ORF">NITINOP_2494</name>
</gene>
<dbReference type="NCBIfam" id="TIGR00426">
    <property type="entry name" value="competence protein ComEA helix-hairpin-helix repeat region"/>
    <property type="match status" value="1"/>
</dbReference>
<dbReference type="InterPro" id="IPR010994">
    <property type="entry name" value="RuvA_2-like"/>
</dbReference>
<dbReference type="SMART" id="SM00278">
    <property type="entry name" value="HhH1"/>
    <property type="match status" value="2"/>
</dbReference>
<accession>A0A0S4KW78</accession>
<dbReference type="GO" id="GO:0015628">
    <property type="term" value="P:protein secretion by the type II secretion system"/>
    <property type="evidence" value="ECO:0007669"/>
    <property type="project" value="TreeGrafter"/>
</dbReference>
<feature type="domain" description="Helix-hairpin-helix DNA-binding motif class 1" evidence="2">
    <location>
        <begin position="133"/>
        <end position="152"/>
    </location>
</feature>
<dbReference type="STRING" id="1715989.NITINOP_2494"/>
<dbReference type="Gene3D" id="1.10.150.320">
    <property type="entry name" value="Photosystem II 12 kDa extrinsic protein"/>
    <property type="match status" value="1"/>
</dbReference>
<dbReference type="OrthoDB" id="9790239at2"/>
<evidence type="ECO:0000313" key="3">
    <source>
        <dbReference type="EMBL" id="CUQ67466.1"/>
    </source>
</evidence>
<evidence type="ECO:0000256" key="1">
    <source>
        <dbReference type="SAM" id="MobiDB-lite"/>
    </source>
</evidence>
<dbReference type="PANTHER" id="PTHR21180">
    <property type="entry name" value="ENDONUCLEASE/EXONUCLEASE/PHOSPHATASE FAMILY DOMAIN-CONTAINING PROTEIN 1"/>
    <property type="match status" value="1"/>
</dbReference>
<dbReference type="SUPFAM" id="SSF47781">
    <property type="entry name" value="RuvA domain 2-like"/>
    <property type="match status" value="1"/>
</dbReference>
<keyword evidence="4" id="KW-1185">Reference proteome</keyword>
<dbReference type="KEGG" id="nio:NITINOP_2494"/>
<dbReference type="AlphaFoldDB" id="A0A0S4KW78"/>
<sequence>MIRSLAIKLGLLAVTMGLVWWMAWQAPDGLGPEALSPDEPASVAVEASVTEPLPPKELKAQAGAAGAPAENNVRIEPRTSNRAASLVRSGSLGPVDLNRADVNELESLPGIGAVLARRVMEYRESIGRFQTIEDLLAVKGIGRKTLERIRPFVMVLEQEQAGGEGNRPS</sequence>
<dbReference type="PANTHER" id="PTHR21180:SF32">
    <property type="entry name" value="ENDONUCLEASE_EXONUCLEASE_PHOSPHATASE FAMILY DOMAIN-CONTAINING PROTEIN 1"/>
    <property type="match status" value="1"/>
</dbReference>
<name>A0A0S4KW78_9BACT</name>
<dbReference type="GO" id="GO:0015627">
    <property type="term" value="C:type II protein secretion system complex"/>
    <property type="evidence" value="ECO:0007669"/>
    <property type="project" value="TreeGrafter"/>
</dbReference>
<dbReference type="InterPro" id="IPR051675">
    <property type="entry name" value="Endo/Exo/Phosphatase_dom_1"/>
</dbReference>
<dbReference type="InterPro" id="IPR004509">
    <property type="entry name" value="Competence_ComEA_HhH"/>
</dbReference>